<dbReference type="PANTHER" id="PTHR34135">
    <property type="entry name" value="LYSOZYME"/>
    <property type="match status" value="1"/>
</dbReference>
<dbReference type="SMART" id="SM00641">
    <property type="entry name" value="Glyco_25"/>
    <property type="match status" value="1"/>
</dbReference>
<accession>A0A6A7WEH6</accession>
<keyword evidence="5" id="KW-1185">Reference proteome</keyword>
<dbReference type="Pfam" id="PF01183">
    <property type="entry name" value="Glyco_hydro_25"/>
    <property type="match status" value="1"/>
</dbReference>
<dbReference type="Proteomes" id="UP000384372">
    <property type="component" value="Unassembled WGS sequence"/>
</dbReference>
<evidence type="ECO:0000256" key="2">
    <source>
        <dbReference type="ARBA" id="ARBA00022801"/>
    </source>
</evidence>
<dbReference type="EMBL" id="VZAD01000097">
    <property type="protein sequence ID" value="MQP12786.1"/>
    <property type="molecule type" value="Genomic_DNA"/>
</dbReference>
<evidence type="ECO:0000256" key="1">
    <source>
        <dbReference type="ARBA" id="ARBA00010646"/>
    </source>
</evidence>
<reference evidence="4 5" key="1">
    <citation type="submission" date="2019-09" db="EMBL/GenBank/DDBJ databases">
        <title>Distinct polysaccharide growth profiles of human intestinal Prevotella copri isolates.</title>
        <authorList>
            <person name="Fehlner-Peach H."/>
            <person name="Magnabosco C."/>
            <person name="Raghavan V."/>
            <person name="Scher J.U."/>
            <person name="Tett A."/>
            <person name="Cox L.M."/>
            <person name="Gottsegen C."/>
            <person name="Watters A."/>
            <person name="Wiltshire- Gordon J.D."/>
            <person name="Segata N."/>
            <person name="Bonneau R."/>
            <person name="Littman D.R."/>
        </authorList>
    </citation>
    <scope>NUCLEOTIDE SEQUENCE [LARGE SCALE GENOMIC DNA]</scope>
    <source>
        <strain evidence="5">iAQ1173</strain>
    </source>
</reference>
<comment type="caution">
    <text evidence="4">The sequence shown here is derived from an EMBL/GenBank/DDBJ whole genome shotgun (WGS) entry which is preliminary data.</text>
</comment>
<evidence type="ECO:0000256" key="3">
    <source>
        <dbReference type="ARBA" id="ARBA00023295"/>
    </source>
</evidence>
<proteinExistence type="inferred from homology"/>
<keyword evidence="3" id="KW-0326">Glycosidase</keyword>
<comment type="similarity">
    <text evidence="1">Belongs to the glycosyl hydrolase 25 family.</text>
</comment>
<organism evidence="4 5">
    <name type="scientific">Segatella copri</name>
    <dbReference type="NCBI Taxonomy" id="165179"/>
    <lineage>
        <taxon>Bacteria</taxon>
        <taxon>Pseudomonadati</taxon>
        <taxon>Bacteroidota</taxon>
        <taxon>Bacteroidia</taxon>
        <taxon>Bacteroidales</taxon>
        <taxon>Prevotellaceae</taxon>
        <taxon>Segatella</taxon>
    </lineage>
</organism>
<dbReference type="OrthoDB" id="1082528at2"/>
<sequence>MQKGMNYFRLSSQALPDSACAINQRSAFYGIKMDVVPFCQSFVKVMQADSAGIYTGERDSLFHPHGHGTWMGNDGSHYEGQWKHGHRDGFGFGIESGKQLCVGEWKNDRYRGERLVYTYDRIYGIDISKYQHIIGKKKYPIRWSKLRITHLGNISRKTVSGSISYPISFIYIKCTEGASLLNPYYRKDYRAAKAHGFRVGSYHFFSPRKPGLAQARKFMKHALVRRGDFPPVLDLEPTPRQIKQMGGPDAMFAQVRAWLRYVERQTGTRPILYISQMFVNRYLKYAPDLKRNYRVWIARYGEYKPDIRLVLWQLCPDGRVSGIRGHVDINVFNGYRDAYQKFLQNEVVK</sequence>
<dbReference type="PANTHER" id="PTHR34135:SF2">
    <property type="entry name" value="LYSOZYME"/>
    <property type="match status" value="1"/>
</dbReference>
<dbReference type="PROSITE" id="PS51904">
    <property type="entry name" value="GLYCOSYL_HYDROL_F25_2"/>
    <property type="match status" value="1"/>
</dbReference>
<dbReference type="InterPro" id="IPR018077">
    <property type="entry name" value="Glyco_hydro_fam25_subgr"/>
</dbReference>
<dbReference type="Gene3D" id="3.20.20.80">
    <property type="entry name" value="Glycosidases"/>
    <property type="match status" value="1"/>
</dbReference>
<dbReference type="GO" id="GO:0016998">
    <property type="term" value="P:cell wall macromolecule catabolic process"/>
    <property type="evidence" value="ECO:0007669"/>
    <property type="project" value="InterPro"/>
</dbReference>
<dbReference type="InterPro" id="IPR002053">
    <property type="entry name" value="Glyco_hydro_25"/>
</dbReference>
<dbReference type="AlphaFoldDB" id="A0A6A7WEH6"/>
<keyword evidence="2 4" id="KW-0378">Hydrolase</keyword>
<dbReference type="GO" id="GO:0003796">
    <property type="term" value="F:lysozyme activity"/>
    <property type="evidence" value="ECO:0007669"/>
    <property type="project" value="InterPro"/>
</dbReference>
<protein>
    <submittedName>
        <fullName evidence="4">Glycosyl hydrolase family 25</fullName>
    </submittedName>
</protein>
<dbReference type="InterPro" id="IPR017853">
    <property type="entry name" value="GH"/>
</dbReference>
<dbReference type="GO" id="GO:0009253">
    <property type="term" value="P:peptidoglycan catabolic process"/>
    <property type="evidence" value="ECO:0007669"/>
    <property type="project" value="InterPro"/>
</dbReference>
<dbReference type="SUPFAM" id="SSF82185">
    <property type="entry name" value="Histone H3 K4-specific methyltransferase SET7/9 N-terminal domain"/>
    <property type="match status" value="1"/>
</dbReference>
<evidence type="ECO:0000313" key="5">
    <source>
        <dbReference type="Proteomes" id="UP000384372"/>
    </source>
</evidence>
<dbReference type="Gene3D" id="2.20.110.10">
    <property type="entry name" value="Histone H3 K4-specific methyltransferase SET7/9 N-terminal domain"/>
    <property type="match status" value="1"/>
</dbReference>
<dbReference type="SUPFAM" id="SSF51445">
    <property type="entry name" value="(Trans)glycosidases"/>
    <property type="match status" value="1"/>
</dbReference>
<dbReference type="GO" id="GO:0016052">
    <property type="term" value="P:carbohydrate catabolic process"/>
    <property type="evidence" value="ECO:0007669"/>
    <property type="project" value="TreeGrafter"/>
</dbReference>
<name>A0A6A7WEH6_9BACT</name>
<gene>
    <name evidence="4" type="ORF">F7D20_12650</name>
</gene>
<evidence type="ECO:0000313" key="4">
    <source>
        <dbReference type="EMBL" id="MQP12786.1"/>
    </source>
</evidence>